<keyword evidence="8" id="KW-1185">Reference proteome</keyword>
<evidence type="ECO:0000256" key="3">
    <source>
        <dbReference type="ARBA" id="ARBA00022989"/>
    </source>
</evidence>
<dbReference type="SUPFAM" id="SSF103473">
    <property type="entry name" value="MFS general substrate transporter"/>
    <property type="match status" value="1"/>
</dbReference>
<evidence type="ECO:0000313" key="8">
    <source>
        <dbReference type="Proteomes" id="UP000466517"/>
    </source>
</evidence>
<dbReference type="CDD" id="cd17316">
    <property type="entry name" value="MFS_SV2_like"/>
    <property type="match status" value="1"/>
</dbReference>
<dbReference type="GO" id="GO:0046943">
    <property type="term" value="F:carboxylic acid transmembrane transporter activity"/>
    <property type="evidence" value="ECO:0007669"/>
    <property type="project" value="TreeGrafter"/>
</dbReference>
<feature type="transmembrane region" description="Helical" evidence="5">
    <location>
        <begin position="301"/>
        <end position="322"/>
    </location>
</feature>
<evidence type="ECO:0000259" key="6">
    <source>
        <dbReference type="PROSITE" id="PS50850"/>
    </source>
</evidence>
<feature type="domain" description="Major facilitator superfamily (MFS) profile" evidence="6">
    <location>
        <begin position="27"/>
        <end position="442"/>
    </location>
</feature>
<dbReference type="InterPro" id="IPR005828">
    <property type="entry name" value="MFS_sugar_transport-like"/>
</dbReference>
<evidence type="ECO:0000256" key="2">
    <source>
        <dbReference type="ARBA" id="ARBA00022692"/>
    </source>
</evidence>
<feature type="transmembrane region" description="Helical" evidence="5">
    <location>
        <begin position="387"/>
        <end position="408"/>
    </location>
</feature>
<feature type="transmembrane region" description="Helical" evidence="5">
    <location>
        <begin position="265"/>
        <end position="289"/>
    </location>
</feature>
<feature type="transmembrane region" description="Helical" evidence="5">
    <location>
        <begin position="94"/>
        <end position="116"/>
    </location>
</feature>
<dbReference type="AlphaFoldDB" id="A0A7I7XN54"/>
<dbReference type="EMBL" id="AP022610">
    <property type="protein sequence ID" value="BBZ30482.1"/>
    <property type="molecule type" value="Genomic_DNA"/>
</dbReference>
<keyword evidence="3 5" id="KW-1133">Transmembrane helix</keyword>
<feature type="transmembrane region" description="Helical" evidence="5">
    <location>
        <begin position="27"/>
        <end position="45"/>
    </location>
</feature>
<feature type="transmembrane region" description="Helical" evidence="5">
    <location>
        <begin position="414"/>
        <end position="437"/>
    </location>
</feature>
<dbReference type="InterPro" id="IPR020846">
    <property type="entry name" value="MFS_dom"/>
</dbReference>
<feature type="transmembrane region" description="Helical" evidence="5">
    <location>
        <begin position="354"/>
        <end position="375"/>
    </location>
</feature>
<comment type="subcellular location">
    <subcellularLocation>
        <location evidence="1">Cell membrane</location>
        <topology evidence="1">Multi-pass membrane protein</topology>
    </subcellularLocation>
</comment>
<dbReference type="RefSeq" id="WP_246240983.1">
    <property type="nucleotide sequence ID" value="NZ_AP022610.1"/>
</dbReference>
<feature type="transmembrane region" description="Helical" evidence="5">
    <location>
        <begin position="184"/>
        <end position="201"/>
    </location>
</feature>
<evidence type="ECO:0000313" key="7">
    <source>
        <dbReference type="EMBL" id="BBZ30482.1"/>
    </source>
</evidence>
<keyword evidence="4 5" id="KW-0472">Membrane</keyword>
<feature type="transmembrane region" description="Helical" evidence="5">
    <location>
        <begin position="151"/>
        <end position="172"/>
    </location>
</feature>
<feature type="transmembrane region" description="Helical" evidence="5">
    <location>
        <begin position="65"/>
        <end position="85"/>
    </location>
</feature>
<dbReference type="KEGG" id="mmag:MMAD_47770"/>
<dbReference type="Gene3D" id="1.20.1250.20">
    <property type="entry name" value="MFS general substrate transporter like domains"/>
    <property type="match status" value="1"/>
</dbReference>
<accession>A0A7I7XN54</accession>
<feature type="transmembrane region" description="Helical" evidence="5">
    <location>
        <begin position="329"/>
        <end position="348"/>
    </location>
</feature>
<dbReference type="GO" id="GO:0005886">
    <property type="term" value="C:plasma membrane"/>
    <property type="evidence" value="ECO:0007669"/>
    <property type="project" value="UniProtKB-SubCell"/>
</dbReference>
<protein>
    <submittedName>
        <fullName evidence="7">MFS transporter</fullName>
    </submittedName>
</protein>
<feature type="transmembrane region" description="Helical" evidence="5">
    <location>
        <begin position="122"/>
        <end position="139"/>
    </location>
</feature>
<dbReference type="Pfam" id="PF00083">
    <property type="entry name" value="Sugar_tr"/>
    <property type="match status" value="1"/>
</dbReference>
<dbReference type="InterPro" id="IPR036259">
    <property type="entry name" value="MFS_trans_sf"/>
</dbReference>
<dbReference type="PANTHER" id="PTHR23508">
    <property type="entry name" value="CARBOXYLIC ACID TRANSPORTER PROTEIN HOMOLOG"/>
    <property type="match status" value="1"/>
</dbReference>
<gene>
    <name evidence="7" type="primary">ydjE</name>
    <name evidence="7" type="ORF">MMAD_47770</name>
</gene>
<evidence type="ECO:0000256" key="4">
    <source>
        <dbReference type="ARBA" id="ARBA00023136"/>
    </source>
</evidence>
<evidence type="ECO:0000256" key="5">
    <source>
        <dbReference type="SAM" id="Phobius"/>
    </source>
</evidence>
<dbReference type="Proteomes" id="UP000466517">
    <property type="component" value="Chromosome"/>
</dbReference>
<dbReference type="PANTHER" id="PTHR23508:SF10">
    <property type="entry name" value="CARBOXYLIC ACID TRANSPORTER PROTEIN HOMOLOG"/>
    <property type="match status" value="1"/>
</dbReference>
<evidence type="ECO:0000256" key="1">
    <source>
        <dbReference type="ARBA" id="ARBA00004651"/>
    </source>
</evidence>
<keyword evidence="2 5" id="KW-0812">Transmembrane</keyword>
<proteinExistence type="predicted"/>
<organism evidence="7 8">
    <name type="scientific">Mycolicibacterium madagascariense</name>
    <dbReference type="NCBI Taxonomy" id="212765"/>
    <lineage>
        <taxon>Bacteria</taxon>
        <taxon>Bacillati</taxon>
        <taxon>Actinomycetota</taxon>
        <taxon>Actinomycetes</taxon>
        <taxon>Mycobacteriales</taxon>
        <taxon>Mycobacteriaceae</taxon>
        <taxon>Mycolicibacterium</taxon>
    </lineage>
</organism>
<reference evidence="7 8" key="1">
    <citation type="journal article" date="2019" name="Emerg. Microbes Infect.">
        <title>Comprehensive subspecies identification of 175 nontuberculous mycobacteria species based on 7547 genomic profiles.</title>
        <authorList>
            <person name="Matsumoto Y."/>
            <person name="Kinjo T."/>
            <person name="Motooka D."/>
            <person name="Nabeya D."/>
            <person name="Jung N."/>
            <person name="Uechi K."/>
            <person name="Horii T."/>
            <person name="Iida T."/>
            <person name="Fujita J."/>
            <person name="Nakamura S."/>
        </authorList>
    </citation>
    <scope>NUCLEOTIDE SEQUENCE [LARGE SCALE GENOMIC DNA]</scope>
    <source>
        <strain evidence="7 8">JCM 13574</strain>
    </source>
</reference>
<sequence>MAQHNTALTEIGQRLDHLPVGPMHRRVVVAIGLGLFFEIYEIFLSSTISTTLKTQYDLDGTTLKLLLASTFVGMFIGSAALGGLADRIGRRRAFLFNLVWFSTWSLIGAFSPAPWFLVATRFLAGIGVGAEYPVADAYLSDVLPKTDRGRLAAWAYTWSFVAVPALGFLSLALTKRSLLGIPGWRLLLVLGAVGAVLVMLMRRGLPESPRWLASVGRDADARAALAQFETGAPPAPAAPDEPAPAPAVATNPIARLRISPYPERLGMLGVFHVCQAFGYYGFGTLAALVLVSRGYDVTSSLLYTALSFLGYPVGSALSVPLFKRVERKYLVLATIAALAAFGLLFATVPSPALIVLFGFLTTATSNVFSNVYHVYQAEIFPTDVRATAVGWTYSLSRLSSAALPFVLIPVLDDYGAGAMFTVVLVALGIAAGVVAWVGPRTSRRNLEEINPV</sequence>
<dbReference type="PROSITE" id="PS50850">
    <property type="entry name" value="MFS"/>
    <property type="match status" value="1"/>
</dbReference>
<name>A0A7I7XN54_9MYCO</name>